<proteinExistence type="inferred from homology"/>
<dbReference type="InterPro" id="IPR020019">
    <property type="entry name" value="AcTrfase_PglD-like"/>
</dbReference>
<dbReference type="PANTHER" id="PTHR43300:SF7">
    <property type="entry name" value="UDP-N-ACETYLBACILLOSAMINE N-ACETYLTRANSFERASE"/>
    <property type="match status" value="1"/>
</dbReference>
<dbReference type="InterPro" id="IPR050179">
    <property type="entry name" value="Trans_hexapeptide_repeat"/>
</dbReference>
<dbReference type="Pfam" id="PF00132">
    <property type="entry name" value="Hexapep"/>
    <property type="match status" value="1"/>
</dbReference>
<evidence type="ECO:0000256" key="1">
    <source>
        <dbReference type="ARBA" id="ARBA00007274"/>
    </source>
</evidence>
<dbReference type="RefSeq" id="WP_026813608.1">
    <property type="nucleotide sequence ID" value="NZ_BMWP01000016.1"/>
</dbReference>
<reference evidence="4" key="1">
    <citation type="journal article" date="2014" name="Int. J. Syst. Evol. Microbiol.">
        <title>Complete genome sequence of Corynebacterium casei LMG S-19264T (=DSM 44701T), isolated from a smear-ripened cheese.</title>
        <authorList>
            <consortium name="US DOE Joint Genome Institute (JGI-PGF)"/>
            <person name="Walter F."/>
            <person name="Albersmeier A."/>
            <person name="Kalinowski J."/>
            <person name="Ruckert C."/>
        </authorList>
    </citation>
    <scope>NUCLEOTIDE SEQUENCE</scope>
    <source>
        <strain evidence="4">KCTC 12113</strain>
    </source>
</reference>
<dbReference type="Gene3D" id="3.40.50.20">
    <property type="match status" value="1"/>
</dbReference>
<protein>
    <recommendedName>
        <fullName evidence="3">PglD N-terminal domain-containing protein</fullName>
    </recommendedName>
</protein>
<name>A0A918IZY9_9FLAO</name>
<evidence type="ECO:0000259" key="3">
    <source>
        <dbReference type="Pfam" id="PF17836"/>
    </source>
</evidence>
<dbReference type="CDD" id="cd03360">
    <property type="entry name" value="LbH_AT_putative"/>
    <property type="match status" value="1"/>
</dbReference>
<dbReference type="PANTHER" id="PTHR43300">
    <property type="entry name" value="ACETYLTRANSFERASE"/>
    <property type="match status" value="1"/>
</dbReference>
<dbReference type="AlphaFoldDB" id="A0A918IZY9"/>
<dbReference type="EMBL" id="BMWP01000016">
    <property type="protein sequence ID" value="GGW38677.1"/>
    <property type="molecule type" value="Genomic_DNA"/>
</dbReference>
<dbReference type="Pfam" id="PF17836">
    <property type="entry name" value="PglD_N"/>
    <property type="match status" value="1"/>
</dbReference>
<dbReference type="NCBIfam" id="TIGR03570">
    <property type="entry name" value="NeuD_NnaD"/>
    <property type="match status" value="1"/>
</dbReference>
<evidence type="ECO:0000256" key="2">
    <source>
        <dbReference type="PIRSR" id="PIRSR620019-1"/>
    </source>
</evidence>
<comment type="caution">
    <text evidence="4">The sequence shown here is derived from an EMBL/GenBank/DDBJ whole genome shotgun (WGS) entry which is preliminary data.</text>
</comment>
<dbReference type="Proteomes" id="UP000634668">
    <property type="component" value="Unassembled WGS sequence"/>
</dbReference>
<feature type="domain" description="PglD N-terminal" evidence="3">
    <location>
        <begin position="3"/>
        <end position="83"/>
    </location>
</feature>
<dbReference type="InterPro" id="IPR041561">
    <property type="entry name" value="PglD_N"/>
</dbReference>
<reference evidence="4" key="2">
    <citation type="submission" date="2020-09" db="EMBL/GenBank/DDBJ databases">
        <authorList>
            <person name="Sun Q."/>
            <person name="Kim S."/>
        </authorList>
    </citation>
    <scope>NUCLEOTIDE SEQUENCE</scope>
    <source>
        <strain evidence="4">KCTC 12113</strain>
    </source>
</reference>
<feature type="active site" description="Proton acceptor" evidence="2">
    <location>
        <position position="140"/>
    </location>
</feature>
<sequence>MKNIVIVGATKDGGIILDSLDKNDEYKIVGFIDGSKEKGTEFNGYTILGTEVDLPNLIKDYNLDGGILAIENNWLRMKMAEKLNSIDPNFHFITIIHSSAIIGRNVKIGMGSLIMPGVIINANSSIGKFCNINANSSIGHDSNLKDFSSIASGVCTGGNLKLGEFSTISLGAKLIENITIGKHSIIGAGSLVVKNVKSLSVASGSPAIIVEKRKLGDSYSSKE</sequence>
<dbReference type="SUPFAM" id="SSF51161">
    <property type="entry name" value="Trimeric LpxA-like enzymes"/>
    <property type="match status" value="1"/>
</dbReference>
<dbReference type="InterPro" id="IPR011004">
    <property type="entry name" value="Trimer_LpxA-like_sf"/>
</dbReference>
<evidence type="ECO:0000313" key="5">
    <source>
        <dbReference type="Proteomes" id="UP000634668"/>
    </source>
</evidence>
<organism evidence="4 5">
    <name type="scientific">Arenibacter certesii</name>
    <dbReference type="NCBI Taxonomy" id="228955"/>
    <lineage>
        <taxon>Bacteria</taxon>
        <taxon>Pseudomonadati</taxon>
        <taxon>Bacteroidota</taxon>
        <taxon>Flavobacteriia</taxon>
        <taxon>Flavobacteriales</taxon>
        <taxon>Flavobacteriaceae</taxon>
        <taxon>Arenibacter</taxon>
    </lineage>
</organism>
<gene>
    <name evidence="4" type="ORF">GCM10007383_24270</name>
</gene>
<dbReference type="Gene3D" id="2.160.10.10">
    <property type="entry name" value="Hexapeptide repeat proteins"/>
    <property type="match status" value="1"/>
</dbReference>
<feature type="site" description="Increases basicity of active site His" evidence="2">
    <location>
        <position position="141"/>
    </location>
</feature>
<evidence type="ECO:0000313" key="4">
    <source>
        <dbReference type="EMBL" id="GGW38677.1"/>
    </source>
</evidence>
<accession>A0A918IZY9</accession>
<dbReference type="InterPro" id="IPR001451">
    <property type="entry name" value="Hexapep"/>
</dbReference>
<keyword evidence="5" id="KW-1185">Reference proteome</keyword>
<comment type="similarity">
    <text evidence="1">Belongs to the transferase hexapeptide repeat family.</text>
</comment>